<organism evidence="5 6">
    <name type="scientific">Enterococcus lemanii</name>
    <dbReference type="NCBI Taxonomy" id="1159752"/>
    <lineage>
        <taxon>Bacteria</taxon>
        <taxon>Bacillati</taxon>
        <taxon>Bacillota</taxon>
        <taxon>Bacilli</taxon>
        <taxon>Lactobacillales</taxon>
        <taxon>Enterococcaceae</taxon>
        <taxon>Enterococcus</taxon>
    </lineage>
</organism>
<dbReference type="RefSeq" id="WP_204655082.1">
    <property type="nucleotide sequence ID" value="NZ_JAFBFD010000055.1"/>
</dbReference>
<dbReference type="InterPro" id="IPR003313">
    <property type="entry name" value="AraC-bd"/>
</dbReference>
<keyword evidence="3" id="KW-0804">Transcription</keyword>
<dbReference type="Gene3D" id="2.60.120.10">
    <property type="entry name" value="Jelly Rolls"/>
    <property type="match status" value="1"/>
</dbReference>
<dbReference type="SUPFAM" id="SSF46689">
    <property type="entry name" value="Homeodomain-like"/>
    <property type="match status" value="2"/>
</dbReference>
<dbReference type="InterPro" id="IPR009057">
    <property type="entry name" value="Homeodomain-like_sf"/>
</dbReference>
<proteinExistence type="predicted"/>
<dbReference type="Proteomes" id="UP001595969">
    <property type="component" value="Unassembled WGS sequence"/>
</dbReference>
<dbReference type="SMART" id="SM00342">
    <property type="entry name" value="HTH_ARAC"/>
    <property type="match status" value="1"/>
</dbReference>
<dbReference type="PANTHER" id="PTHR43280:SF28">
    <property type="entry name" value="HTH-TYPE TRANSCRIPTIONAL ACTIVATOR RHAS"/>
    <property type="match status" value="1"/>
</dbReference>
<dbReference type="PROSITE" id="PS01124">
    <property type="entry name" value="HTH_ARAC_FAMILY_2"/>
    <property type="match status" value="1"/>
</dbReference>
<keyword evidence="1" id="KW-0805">Transcription regulation</keyword>
<dbReference type="EMBL" id="JBHSGS010000038">
    <property type="protein sequence ID" value="MFC4719411.1"/>
    <property type="molecule type" value="Genomic_DNA"/>
</dbReference>
<keyword evidence="2" id="KW-0238">DNA-binding</keyword>
<reference evidence="6" key="1">
    <citation type="journal article" date="2019" name="Int. J. Syst. Evol. Microbiol.">
        <title>The Global Catalogue of Microorganisms (GCM) 10K type strain sequencing project: providing services to taxonomists for standard genome sequencing and annotation.</title>
        <authorList>
            <consortium name="The Broad Institute Genomics Platform"/>
            <consortium name="The Broad Institute Genome Sequencing Center for Infectious Disease"/>
            <person name="Wu L."/>
            <person name="Ma J."/>
        </authorList>
    </citation>
    <scope>NUCLEOTIDE SEQUENCE [LARGE SCALE GENOMIC DNA]</scope>
    <source>
        <strain evidence="6">CGMCC 1.19032</strain>
    </source>
</reference>
<evidence type="ECO:0000313" key="5">
    <source>
        <dbReference type="EMBL" id="MFC4719411.1"/>
    </source>
</evidence>
<dbReference type="Pfam" id="PF12833">
    <property type="entry name" value="HTH_18"/>
    <property type="match status" value="1"/>
</dbReference>
<evidence type="ECO:0000259" key="4">
    <source>
        <dbReference type="PROSITE" id="PS01124"/>
    </source>
</evidence>
<dbReference type="InterPro" id="IPR014710">
    <property type="entry name" value="RmlC-like_jellyroll"/>
</dbReference>
<evidence type="ECO:0000256" key="2">
    <source>
        <dbReference type="ARBA" id="ARBA00023125"/>
    </source>
</evidence>
<dbReference type="InterPro" id="IPR018062">
    <property type="entry name" value="HTH_AraC-typ_CS"/>
</dbReference>
<dbReference type="PROSITE" id="PS00041">
    <property type="entry name" value="HTH_ARAC_FAMILY_1"/>
    <property type="match status" value="1"/>
</dbReference>
<dbReference type="InterPro" id="IPR018060">
    <property type="entry name" value="HTH_AraC"/>
</dbReference>
<evidence type="ECO:0000313" key="6">
    <source>
        <dbReference type="Proteomes" id="UP001595969"/>
    </source>
</evidence>
<evidence type="ECO:0000256" key="3">
    <source>
        <dbReference type="ARBA" id="ARBA00023163"/>
    </source>
</evidence>
<evidence type="ECO:0000256" key="1">
    <source>
        <dbReference type="ARBA" id="ARBA00023015"/>
    </source>
</evidence>
<comment type="caution">
    <text evidence="5">The sequence shown here is derived from an EMBL/GenBank/DDBJ whole genome shotgun (WGS) entry which is preliminary data.</text>
</comment>
<dbReference type="PANTHER" id="PTHR43280">
    <property type="entry name" value="ARAC-FAMILY TRANSCRIPTIONAL REGULATOR"/>
    <property type="match status" value="1"/>
</dbReference>
<dbReference type="InterPro" id="IPR011051">
    <property type="entry name" value="RmlC_Cupin_sf"/>
</dbReference>
<dbReference type="SUPFAM" id="SSF51182">
    <property type="entry name" value="RmlC-like cupins"/>
    <property type="match status" value="1"/>
</dbReference>
<name>A0ABV9MWB0_9ENTE</name>
<sequence>MSLYLEIPQLHPQFPYRAFLNDGMTIVYPHWHKEIEVIYASRGSVKIGVDDTVVELKEGEIFFFASGEPHYFLASPNSERYVYQFDLKLFDESFLRDTEESLVALFAQGQRHSRYWPKVFQEKMIDLLVELYHFEEQPTQGKNYFVLGNLHRLMAEMYLHLPKRSDQEIKETPTAIHRKDSLERLNQVFEYIETRYQEVITIEEVAKFVGFSPYYFTRFFKKNTGQTFVTFLTEYRINQAKFILANERLPMIEVAEKAGFSSVKTFHHVFKEAVGVSPLQYQKKMNL</sequence>
<feature type="domain" description="HTH araC/xylS-type" evidence="4">
    <location>
        <begin position="186"/>
        <end position="284"/>
    </location>
</feature>
<dbReference type="Gene3D" id="1.10.10.60">
    <property type="entry name" value="Homeodomain-like"/>
    <property type="match status" value="2"/>
</dbReference>
<dbReference type="Pfam" id="PF02311">
    <property type="entry name" value="AraC_binding"/>
    <property type="match status" value="1"/>
</dbReference>
<keyword evidence="6" id="KW-1185">Reference proteome</keyword>
<accession>A0ABV9MWB0</accession>
<protein>
    <submittedName>
        <fullName evidence="5">Helix-turn-helix domain-containing protein</fullName>
    </submittedName>
</protein>
<gene>
    <name evidence="5" type="ORF">ACFO5I_06665</name>
</gene>